<dbReference type="AlphaFoldDB" id="A0A1A2W4B2"/>
<evidence type="ECO:0000313" key="1">
    <source>
        <dbReference type="EMBL" id="OBI07687.1"/>
    </source>
</evidence>
<sequence length="89" mass="9682">MGRRLESSIRALTEHRGPRSSICPSDAARAVGGENWRDLMADARDAARKLAESGDVQITQRGNVVDPADEWTGPIRIRLPPAENPCSTT</sequence>
<dbReference type="GO" id="GO:0016740">
    <property type="term" value="F:transferase activity"/>
    <property type="evidence" value="ECO:0007669"/>
    <property type="project" value="UniProtKB-KW"/>
</dbReference>
<dbReference type="Gene3D" id="1.10.10.10">
    <property type="entry name" value="Winged helix-like DNA-binding domain superfamily/Winged helix DNA-binding domain"/>
    <property type="match status" value="1"/>
</dbReference>
<keyword evidence="1" id="KW-0808">Transferase</keyword>
<dbReference type="InterPro" id="IPR021660">
    <property type="entry name" value="DUF3253"/>
</dbReference>
<dbReference type="EMBL" id="LZJY01000090">
    <property type="protein sequence ID" value="OBI07687.1"/>
    <property type="molecule type" value="Genomic_DNA"/>
</dbReference>
<comment type="caution">
    <text evidence="1">The sequence shown here is derived from an EMBL/GenBank/DDBJ whole genome shotgun (WGS) entry which is preliminary data.</text>
</comment>
<protein>
    <submittedName>
        <fullName evidence="1">S-adenosylmethionine tRNA ribosyltransferase</fullName>
    </submittedName>
</protein>
<name>A0A1A2W4B2_MYCSC</name>
<dbReference type="Pfam" id="PF11625">
    <property type="entry name" value="DUF3253"/>
    <property type="match status" value="1"/>
</dbReference>
<reference evidence="1 2" key="1">
    <citation type="submission" date="2016-06" db="EMBL/GenBank/DDBJ databases">
        <authorList>
            <person name="Kjaerup R.B."/>
            <person name="Dalgaard T.S."/>
            <person name="Juul-Madsen H.R."/>
        </authorList>
    </citation>
    <scope>NUCLEOTIDE SEQUENCE [LARGE SCALE GENOMIC DNA]</scope>
    <source>
        <strain evidence="1 2">E2838</strain>
    </source>
</reference>
<accession>A0A1A2W4B2</accession>
<dbReference type="InterPro" id="IPR036388">
    <property type="entry name" value="WH-like_DNA-bd_sf"/>
</dbReference>
<gene>
    <name evidence="1" type="ORF">A5679_00460</name>
</gene>
<dbReference type="InterPro" id="IPR036390">
    <property type="entry name" value="WH_DNA-bd_sf"/>
</dbReference>
<dbReference type="Proteomes" id="UP000092207">
    <property type="component" value="Unassembled WGS sequence"/>
</dbReference>
<organism evidence="1 2">
    <name type="scientific">Mycobacterium scrofulaceum</name>
    <dbReference type="NCBI Taxonomy" id="1783"/>
    <lineage>
        <taxon>Bacteria</taxon>
        <taxon>Bacillati</taxon>
        <taxon>Actinomycetota</taxon>
        <taxon>Actinomycetes</taxon>
        <taxon>Mycobacteriales</taxon>
        <taxon>Mycobacteriaceae</taxon>
        <taxon>Mycobacterium</taxon>
    </lineage>
</organism>
<dbReference type="SUPFAM" id="SSF46785">
    <property type="entry name" value="Winged helix' DNA-binding domain"/>
    <property type="match status" value="1"/>
</dbReference>
<evidence type="ECO:0000313" key="2">
    <source>
        <dbReference type="Proteomes" id="UP000092207"/>
    </source>
</evidence>
<proteinExistence type="predicted"/>